<feature type="transmembrane region" description="Helical" evidence="2">
    <location>
        <begin position="62"/>
        <end position="81"/>
    </location>
</feature>
<feature type="compositionally biased region" description="Pro residues" evidence="1">
    <location>
        <begin position="7"/>
        <end position="18"/>
    </location>
</feature>
<feature type="region of interest" description="Disordered" evidence="1">
    <location>
        <begin position="193"/>
        <end position="212"/>
    </location>
</feature>
<dbReference type="Proteomes" id="UP000627838">
    <property type="component" value="Unassembled WGS sequence"/>
</dbReference>
<organism evidence="3 4">
    <name type="scientific">Actinomadura algeriensis</name>
    <dbReference type="NCBI Taxonomy" id="1679523"/>
    <lineage>
        <taxon>Bacteria</taxon>
        <taxon>Bacillati</taxon>
        <taxon>Actinomycetota</taxon>
        <taxon>Actinomycetes</taxon>
        <taxon>Streptosporangiales</taxon>
        <taxon>Thermomonosporaceae</taxon>
        <taxon>Actinomadura</taxon>
    </lineage>
</organism>
<feature type="region of interest" description="Disordered" evidence="1">
    <location>
        <begin position="1"/>
        <end position="43"/>
    </location>
</feature>
<feature type="compositionally biased region" description="Gly residues" evidence="1">
    <location>
        <begin position="93"/>
        <end position="128"/>
    </location>
</feature>
<dbReference type="EMBL" id="JADBDZ010000001">
    <property type="protein sequence ID" value="MBE1532785.1"/>
    <property type="molecule type" value="Genomic_DNA"/>
</dbReference>
<evidence type="ECO:0008006" key="5">
    <source>
        <dbReference type="Google" id="ProtNLM"/>
    </source>
</evidence>
<proteinExistence type="predicted"/>
<accession>A0ABR9JRM5</accession>
<evidence type="ECO:0000256" key="2">
    <source>
        <dbReference type="SAM" id="Phobius"/>
    </source>
</evidence>
<evidence type="ECO:0000313" key="4">
    <source>
        <dbReference type="Proteomes" id="UP000627838"/>
    </source>
</evidence>
<feature type="region of interest" description="Disordered" evidence="1">
    <location>
        <begin position="85"/>
        <end position="130"/>
    </location>
</feature>
<keyword evidence="2" id="KW-0472">Membrane</keyword>
<keyword evidence="2" id="KW-1133">Transmembrane helix</keyword>
<comment type="caution">
    <text evidence="3">The sequence shown here is derived from an EMBL/GenBank/DDBJ whole genome shotgun (WGS) entry which is preliminary data.</text>
</comment>
<evidence type="ECO:0000313" key="3">
    <source>
        <dbReference type="EMBL" id="MBE1532785.1"/>
    </source>
</evidence>
<reference evidence="3 4" key="1">
    <citation type="submission" date="2020-10" db="EMBL/GenBank/DDBJ databases">
        <title>Sequencing the genomes of 1000 actinobacteria strains.</title>
        <authorList>
            <person name="Klenk H.-P."/>
        </authorList>
    </citation>
    <scope>NUCLEOTIDE SEQUENCE [LARGE SCALE GENOMIC DNA]</scope>
    <source>
        <strain evidence="3 4">DSM 46744</strain>
    </source>
</reference>
<sequence>MRRRTPGPAPQDPLPPPADRTMPDAASERDRDAELLAGSPFDDDLDAALAARARRRTPPRSTLLLAAAIVLVAGFLGGVQAQKHMSDGAAPSAGGGGPAAGGGYGGGRPGGSGPQGGGMPGRAGGGTTAGTVTKIDGAAIYVRTSAGKTVKVQTSGDTQITVTGKLQDLGTGTPVVVRGAAGEDGTVAATAVNEGTGDDAAANGRNAWPGQG</sequence>
<gene>
    <name evidence="3" type="ORF">H4W34_002618</name>
</gene>
<keyword evidence="4" id="KW-1185">Reference proteome</keyword>
<dbReference type="RefSeq" id="WP_192764723.1">
    <property type="nucleotide sequence ID" value="NZ_JADBDZ010000001.1"/>
</dbReference>
<name>A0ABR9JRM5_9ACTN</name>
<evidence type="ECO:0000256" key="1">
    <source>
        <dbReference type="SAM" id="MobiDB-lite"/>
    </source>
</evidence>
<protein>
    <recommendedName>
        <fullName evidence="5">DUF5666 domain-containing protein</fullName>
    </recommendedName>
</protein>
<keyword evidence="2" id="KW-0812">Transmembrane</keyword>